<dbReference type="EMBL" id="JABTEG010000001">
    <property type="protein sequence ID" value="KAG4306477.1"/>
    <property type="molecule type" value="Genomic_DNA"/>
</dbReference>
<protein>
    <submittedName>
        <fullName evidence="1">Uncharacterized protein</fullName>
    </submittedName>
</protein>
<evidence type="ECO:0000313" key="1">
    <source>
        <dbReference type="EMBL" id="KAG4306477.1"/>
    </source>
</evidence>
<comment type="caution">
    <text evidence="1">The sequence shown here is derived from an EMBL/GenBank/DDBJ whole genome shotgun (WGS) entry which is preliminary data.</text>
</comment>
<keyword evidence="2" id="KW-1185">Reference proteome</keyword>
<proteinExistence type="predicted"/>
<accession>A0ACB7CHR1</accession>
<sequence>MRVSEEQKSTNEDFHQIEIRDQRYDNELIENKIQTHIDNNPLDSLSKRRSSVFKYWKKNEYPINEQNKKEKNTIIDVLYENQRGVCFCGTFMFSQNSLLFFDPSPWTDKDFRYSPVNIFTATCPSPSWKWTWDKWKVDMYGNVDEEGWSYSFSFWSKKWYGTCTWFHSFVRRRKWVRERQWRDLDDPEIMDNDNYFTVSSSYRFSRSPTDTSSPNESVASISDNPDVELDIQNLIKKLKESLIDRERLYIIREFILSDNEKIYLLKDFIRNILECFIFQESKRQFLTFLIKTIKNIQNQTHIISNDLEELMDIAKKEMYKYDF</sequence>
<gene>
    <name evidence="1" type="ORF">PORY_000465</name>
</gene>
<evidence type="ECO:0000313" key="2">
    <source>
        <dbReference type="Proteomes" id="UP000768646"/>
    </source>
</evidence>
<name>A0ACB7CHR1_9ASCO</name>
<organism evidence="1 2">
    <name type="scientific">Pneumocystis oryctolagi</name>
    <dbReference type="NCBI Taxonomy" id="42067"/>
    <lineage>
        <taxon>Eukaryota</taxon>
        <taxon>Fungi</taxon>
        <taxon>Dikarya</taxon>
        <taxon>Ascomycota</taxon>
        <taxon>Taphrinomycotina</taxon>
        <taxon>Pneumocystomycetes</taxon>
        <taxon>Pneumocystaceae</taxon>
        <taxon>Pneumocystis</taxon>
    </lineage>
</organism>
<dbReference type="Proteomes" id="UP000768646">
    <property type="component" value="Unassembled WGS sequence"/>
</dbReference>
<reference evidence="1 2" key="1">
    <citation type="journal article" date="2021" name="Commun. Biol.">
        <title>Genomic insights into the host specific adaptation of the Pneumocystis genus.</title>
        <authorList>
            <person name="Cisse O.H."/>
            <person name="Ma L."/>
            <person name="Dekker J.P."/>
            <person name="Khil P.P."/>
            <person name="Youn J.-H."/>
            <person name="Brenchley J.M."/>
            <person name="Blair R."/>
            <person name="Pahar B."/>
            <person name="Chabe M."/>
            <person name="Van Rompay K.K.A."/>
            <person name="Keesler R."/>
            <person name="Sukura A."/>
            <person name="Hirsch V."/>
            <person name="Kutty G."/>
            <person name="Liu Y."/>
            <person name="Peng L."/>
            <person name="Chen J."/>
            <person name="Song J."/>
            <person name="Weissenbacher-Lang C."/>
            <person name="Xu J."/>
            <person name="Upham N.S."/>
            <person name="Stajich J.E."/>
            <person name="Cuomo C.A."/>
            <person name="Cushion M.T."/>
            <person name="Kovacs J.A."/>
        </authorList>
    </citation>
    <scope>NUCLEOTIDE SEQUENCE [LARGE SCALE GENOMIC DNA]</scope>
    <source>
        <strain evidence="1 2">RABM</strain>
    </source>
</reference>